<dbReference type="PANTHER" id="PTHR33960">
    <property type="entry name" value="SIMILAR TO KIAA0825 PROTEIN"/>
    <property type="match status" value="1"/>
</dbReference>
<evidence type="ECO:0000313" key="1">
    <source>
        <dbReference type="Proteomes" id="UP000515159"/>
    </source>
</evidence>
<protein>
    <submittedName>
        <fullName evidence="2 3">Uncharacterized protein KIAA0825 homolog isoform X1</fullName>
    </submittedName>
</protein>
<name>A0A6P8PDQ8_GEOSA</name>
<dbReference type="RefSeq" id="XP_033773793.1">
    <property type="nucleotide sequence ID" value="XM_033917902.1"/>
</dbReference>
<organism evidence="1 2">
    <name type="scientific">Geotrypetes seraphini</name>
    <name type="common">Gaboon caecilian</name>
    <name type="synonym">Caecilia seraphini</name>
    <dbReference type="NCBI Taxonomy" id="260995"/>
    <lineage>
        <taxon>Eukaryota</taxon>
        <taxon>Metazoa</taxon>
        <taxon>Chordata</taxon>
        <taxon>Craniata</taxon>
        <taxon>Vertebrata</taxon>
        <taxon>Euteleostomi</taxon>
        <taxon>Amphibia</taxon>
        <taxon>Gymnophiona</taxon>
        <taxon>Geotrypetes</taxon>
    </lineage>
</organism>
<dbReference type="CTD" id="285600"/>
<gene>
    <name evidence="2 3" type="primary">KIAA0825</name>
</gene>
<dbReference type="InterPro" id="IPR027993">
    <property type="entry name" value="DUF4495"/>
</dbReference>
<dbReference type="GeneID" id="117347193"/>
<dbReference type="PANTHER" id="PTHR33960:SF1">
    <property type="entry name" value="SIMILAR TO KIAA0825 PROTEIN"/>
    <property type="match status" value="1"/>
</dbReference>
<reference evidence="2 3" key="1">
    <citation type="submission" date="2025-04" db="UniProtKB">
        <authorList>
            <consortium name="RefSeq"/>
        </authorList>
    </citation>
    <scope>IDENTIFICATION</scope>
</reference>
<dbReference type="RefSeq" id="XP_033773706.1">
    <property type="nucleotide sequence ID" value="XM_033917815.1"/>
</dbReference>
<dbReference type="Pfam" id="PF14906">
    <property type="entry name" value="DUF4495"/>
    <property type="match status" value="1"/>
</dbReference>
<keyword evidence="1" id="KW-1185">Reference proteome</keyword>
<accession>A0A6P8PDQ8</accession>
<proteinExistence type="predicted"/>
<evidence type="ECO:0000313" key="2">
    <source>
        <dbReference type="RefSeq" id="XP_033773706.1"/>
    </source>
</evidence>
<evidence type="ECO:0000313" key="3">
    <source>
        <dbReference type="RefSeq" id="XP_033773793.1"/>
    </source>
</evidence>
<dbReference type="KEGG" id="gsh:117347193"/>
<dbReference type="Proteomes" id="UP000515159">
    <property type="component" value="Chromosome 1"/>
</dbReference>
<sequence>MEAQGKFSMDSSCLDNLLDILPGGLGVEEFLNDIDDQIKANTLSVEQCLEELQEEINETCISDWLQNSTNCLSWLNNCSFNSLKIASTPCGRLIEFLTTLQYLLKNEQNQEEMVLHFLLELSIQCGVSFPISPIGTSFHFASRSSLHAIDDDLAMDVKTAWDDVRLHLRRFLVDRLHSSLGPGNDQLKIQSRTQCLQHLLFLYPESEVLTKYQNIQNKFVMDLLNNCVLADSGEINFEKIVDGYQSFVPSLCNMIKEDLLIFSGIIDTPLALKFINETFLKTFTDQMATHLKRVCEPCFKENTLHSITANKNQKKANQKERNFYFSLNQLKCLSKLVKLNLWLEERIEELSTEIILLSSVIEEKNYAQGVLKRNDEKLLIEESASSDFIVLPQPSQWAKQVTVLKVRWRNAFKGISSSVAHCITVAVEEFSTKILQNEHTQKSSDASFTMYLVNPWKMRESFGVFCEVEQPKQIAKFCYDIMEELDTLLPLALSCKDDFLQEINSNFAEACYKVATDILARLQERSKGVPAEAPVQNLYAVLSTTIYVLQHFTHNNILMRERSKKPLSLVPVKQYQEFISTLKYQVINYSIRMCSTTILQDAESHHWNDCQAFYEGERCSFSIQMWHYFCSALRHDLWNVLPTKMAQEILTEVLEKSLAFLVSRYSQASPSYKRISQIRTDVTAILLCVEDLLWSVCSSVKELSNPLWDLDTKIFKIHNHCNNLLIVLAILTAPLKNIYEMFQNGCGDLSSDCMELSTNEPLHWLQYLKHSRIPALIKVPSAGEMAVQGQLKLLLSQPYYNWNLLLETLLHHDGLIARILLSCSKTELAKCEDVVCSSEEIHGKDPNLSEAIFTVLSYCISSPESLGSILKRYRDEVQLWACICNREVSSCSDSETDVIGCLKQTLVNSVKGILNQLISLIHLLETNNFDSHLHKHNFPESLLKTVPKEWNYSHKEVKKKDSEKSFTNFMAQAVYIVISKLPSVVATLPLPIKYFFLFLEQNLPRNCIEWKEVGLLVWNLIVIICQILDDGEKTKFLTGATLDRQSKEKLSEVCGCLENVLGKQNNQKQTTQKIIQRIEQQRPKWIESQLQRARMLSMNGAFTTEEGGAAFLKGNSVLELTEQKISMMVLDICHKPGGSKYLKQIYHIIRLNEEHLKELISCHFSSEKKVTPNRSLRLTLKNLEEQPSMFNPFQVYSVHSTSLLNQSVITEWNWDWSKLLLSYRGLNLTTFKALLAHRFWWGLSSPASTSGPRGRQKTQAIWTPDLLRQRFSMQAVCSFHTCNSQHTALHSGR</sequence>
<dbReference type="OrthoDB" id="10007406at2759"/>